<organism evidence="2 3">
    <name type="scientific">Mycobacterium ulcerans str. Harvey</name>
    <dbReference type="NCBI Taxonomy" id="1299332"/>
    <lineage>
        <taxon>Bacteria</taxon>
        <taxon>Bacillati</taxon>
        <taxon>Actinomycetota</taxon>
        <taxon>Actinomycetes</taxon>
        <taxon>Mycobacteriales</taxon>
        <taxon>Mycobacteriaceae</taxon>
        <taxon>Mycobacterium</taxon>
        <taxon>Mycobacterium ulcerans group</taxon>
    </lineage>
</organism>
<keyword evidence="3" id="KW-1185">Reference proteome</keyword>
<feature type="region of interest" description="Disordered" evidence="1">
    <location>
        <begin position="1"/>
        <end position="41"/>
    </location>
</feature>
<name>A0ABN0RAG6_MYCUL</name>
<evidence type="ECO:0000256" key="1">
    <source>
        <dbReference type="SAM" id="MobiDB-lite"/>
    </source>
</evidence>
<comment type="caution">
    <text evidence="2">The sequence shown here is derived from an EMBL/GenBank/DDBJ whole genome shotgun (WGS) entry which is preliminary data.</text>
</comment>
<evidence type="ECO:0000313" key="3">
    <source>
        <dbReference type="Proteomes" id="UP000020681"/>
    </source>
</evidence>
<sequence length="41" mass="4868">MRQAGQMREQATVSRDHLSVMKAARSEARKQTTRRFHVVRR</sequence>
<gene>
    <name evidence="2" type="ORF">I551_8537</name>
</gene>
<proteinExistence type="predicted"/>
<reference evidence="2 3" key="1">
    <citation type="submission" date="2014-01" db="EMBL/GenBank/DDBJ databases">
        <authorList>
            <person name="Dobos K."/>
            <person name="Lenaerts A."/>
            <person name="Ordway D."/>
            <person name="DeGroote M.A."/>
            <person name="Parker T."/>
            <person name="Sizemore C."/>
            <person name="Tallon L.J."/>
            <person name="Sadzewicz L.K."/>
            <person name="Sengamalay N."/>
            <person name="Fraser C.M."/>
            <person name="Hine E."/>
            <person name="Shefchek K.A."/>
            <person name="Das S.P."/>
            <person name="Tettelin H."/>
        </authorList>
    </citation>
    <scope>NUCLEOTIDE SEQUENCE [LARGE SCALE GENOMIC DNA]</scope>
    <source>
        <strain evidence="2 3">Harvey</strain>
    </source>
</reference>
<dbReference type="Proteomes" id="UP000020681">
    <property type="component" value="Unassembled WGS sequence"/>
</dbReference>
<feature type="compositionally biased region" description="Basic residues" evidence="1">
    <location>
        <begin position="31"/>
        <end position="41"/>
    </location>
</feature>
<accession>A0ABN0RAG6</accession>
<evidence type="ECO:0000313" key="2">
    <source>
        <dbReference type="EMBL" id="EUA94171.1"/>
    </source>
</evidence>
<protein>
    <submittedName>
        <fullName evidence="2">Uncharacterized protein</fullName>
    </submittedName>
</protein>
<dbReference type="EMBL" id="JAOL01000011">
    <property type="protein sequence ID" value="EUA94171.1"/>
    <property type="molecule type" value="Genomic_DNA"/>
</dbReference>
<feature type="compositionally biased region" description="Basic and acidic residues" evidence="1">
    <location>
        <begin position="14"/>
        <end position="30"/>
    </location>
</feature>